<dbReference type="Pfam" id="PF13557">
    <property type="entry name" value="Phenol_MetA_deg"/>
    <property type="match status" value="1"/>
</dbReference>
<organism evidence="1 2">
    <name type="scientific">Flagellimonas spongiicola</name>
    <dbReference type="NCBI Taxonomy" id="2942208"/>
    <lineage>
        <taxon>Bacteria</taxon>
        <taxon>Pseudomonadati</taxon>
        <taxon>Bacteroidota</taxon>
        <taxon>Flavobacteriia</taxon>
        <taxon>Flavobacteriales</taxon>
        <taxon>Flavobacteriaceae</taxon>
        <taxon>Flagellimonas</taxon>
    </lineage>
</organism>
<reference evidence="1 2" key="1">
    <citation type="submission" date="2022-05" db="EMBL/GenBank/DDBJ databases">
        <authorList>
            <person name="Park J.-S."/>
        </authorList>
    </citation>
    <scope>NUCLEOTIDE SEQUENCE [LARGE SCALE GENOMIC DNA]</scope>
    <source>
        <strain evidence="1 2">2012CJ35-5</strain>
    </source>
</reference>
<dbReference type="EMBL" id="JAMFMA010000005">
    <property type="protein sequence ID" value="MCL6275601.1"/>
    <property type="molecule type" value="Genomic_DNA"/>
</dbReference>
<dbReference type="SUPFAM" id="SSF160387">
    <property type="entry name" value="NosL/MerB-like"/>
    <property type="match status" value="1"/>
</dbReference>
<protein>
    <submittedName>
        <fullName evidence="1">Nitrous oxide reductase accessory protein NosL</fullName>
    </submittedName>
</protein>
<dbReference type="RefSeq" id="WP_249658790.1">
    <property type="nucleotide sequence ID" value="NZ_JAMFMA010000005.1"/>
</dbReference>
<keyword evidence="2" id="KW-1185">Reference proteome</keyword>
<accession>A0ABT0PWR5</accession>
<gene>
    <name evidence="1" type="ORF">M3P19_16420</name>
</gene>
<evidence type="ECO:0000313" key="2">
    <source>
        <dbReference type="Proteomes" id="UP001203607"/>
    </source>
</evidence>
<dbReference type="Proteomes" id="UP001203607">
    <property type="component" value="Unassembled WGS sequence"/>
</dbReference>
<dbReference type="PANTHER" id="PTHR41247">
    <property type="entry name" value="HTH-TYPE TRANSCRIPTIONAL REPRESSOR YCNK"/>
    <property type="match status" value="1"/>
</dbReference>
<dbReference type="InterPro" id="IPR025737">
    <property type="entry name" value="FApF"/>
</dbReference>
<sequence>MQLNKYLTILFFLLFTAVQGQKVHRCSLCGMDINQPEFKALVEKENGKFEHFDSVECLVNYVKTKDENEFEQLLVTDFNSEQEIDAEKAFYLKSKNVPSPMGAYLSAYKSKKDVQLAQEKNGGEILDWNTLNERFTSSSFGKTEHLHHHHGPNSYAPSGIMGDHLHPKGGVMVSFRSMFMSMAGNRMGSSKIEDADIFQNYMVAPQNMTMEMFMLGLMYAPSDKVTLMLMQNLVTKDMDLTSQMTMPNGMVMNNDFSTSSSGLGDLKLGALYGIVANGKHALHLNAKVNIPIGEIENRATTPMMENAKLPYAMQLGTGTFDWTLGATYKYNFSNILVGIQQLNTLSTGRNSQGYRFGNIHELNIWAGYNITNKIGINTRISASTQSAISGNDEDLNPMMVPTARASNYGGELVNAGLGTNILLAKGKLILGLDFNAPIYQKFNGLFMSSDYTINAGIRYNVL</sequence>
<evidence type="ECO:0000313" key="1">
    <source>
        <dbReference type="EMBL" id="MCL6275601.1"/>
    </source>
</evidence>
<dbReference type="PANTHER" id="PTHR41247:SF1">
    <property type="entry name" value="HTH-TYPE TRANSCRIPTIONAL REPRESSOR YCNK"/>
    <property type="match status" value="1"/>
</dbReference>
<dbReference type="Pfam" id="PF05573">
    <property type="entry name" value="NosL"/>
    <property type="match status" value="1"/>
</dbReference>
<proteinExistence type="predicted"/>
<comment type="caution">
    <text evidence="1">The sequence shown here is derived from an EMBL/GenBank/DDBJ whole genome shotgun (WGS) entry which is preliminary data.</text>
</comment>
<dbReference type="InterPro" id="IPR008719">
    <property type="entry name" value="N2O_reductase_NosL"/>
</dbReference>
<name>A0ABT0PWR5_9FLAO</name>